<dbReference type="OrthoDB" id="436852at2759"/>
<dbReference type="OMA" id="PWRLRTE"/>
<feature type="region of interest" description="Disordered" evidence="5">
    <location>
        <begin position="92"/>
        <end position="124"/>
    </location>
</feature>
<evidence type="ECO:0000256" key="5">
    <source>
        <dbReference type="SAM" id="MobiDB-lite"/>
    </source>
</evidence>
<evidence type="ECO:0000313" key="7">
    <source>
        <dbReference type="EMBL" id="EJF55716.1"/>
    </source>
</evidence>
<keyword evidence="2 4" id="KW-0863">Zinc-finger</keyword>
<protein>
    <recommendedName>
        <fullName evidence="6">PHD-type domain-containing protein</fullName>
    </recommendedName>
</protein>
<dbReference type="CDD" id="cd15522">
    <property type="entry name" value="PHD_TAF3"/>
    <property type="match status" value="1"/>
</dbReference>
<evidence type="ECO:0000259" key="6">
    <source>
        <dbReference type="PROSITE" id="PS50016"/>
    </source>
</evidence>
<feature type="compositionally biased region" description="Polar residues" evidence="5">
    <location>
        <begin position="196"/>
        <end position="209"/>
    </location>
</feature>
<dbReference type="KEGG" id="dsq:DICSQDRAFT_164186"/>
<dbReference type="InterPro" id="IPR019787">
    <property type="entry name" value="Znf_PHD-finger"/>
</dbReference>
<dbReference type="HOGENOM" id="CLU_013082_0_0_1"/>
<feature type="region of interest" description="Disordered" evidence="5">
    <location>
        <begin position="707"/>
        <end position="749"/>
    </location>
</feature>
<dbReference type="InterPro" id="IPR001965">
    <property type="entry name" value="Znf_PHD"/>
</dbReference>
<gene>
    <name evidence="7" type="ORF">DICSQDRAFT_164186</name>
</gene>
<feature type="compositionally biased region" description="Basic and acidic residues" evidence="5">
    <location>
        <begin position="908"/>
        <end position="918"/>
    </location>
</feature>
<dbReference type="SUPFAM" id="SSF57903">
    <property type="entry name" value="FYVE/PHD zinc finger"/>
    <property type="match status" value="1"/>
</dbReference>
<dbReference type="Proteomes" id="UP000053319">
    <property type="component" value="Unassembled WGS sequence"/>
</dbReference>
<feature type="compositionally biased region" description="Basic residues" evidence="5">
    <location>
        <begin position="443"/>
        <end position="459"/>
    </location>
</feature>
<accession>R7SHU2</accession>
<keyword evidence="1" id="KW-0479">Metal-binding</keyword>
<dbReference type="AlphaFoldDB" id="R7SHU2"/>
<evidence type="ECO:0000256" key="2">
    <source>
        <dbReference type="ARBA" id="ARBA00022771"/>
    </source>
</evidence>
<dbReference type="InterPro" id="IPR013083">
    <property type="entry name" value="Znf_RING/FYVE/PHD"/>
</dbReference>
<dbReference type="PROSITE" id="PS50016">
    <property type="entry name" value="ZF_PHD_2"/>
    <property type="match status" value="1"/>
</dbReference>
<feature type="region of interest" description="Disordered" evidence="5">
    <location>
        <begin position="1"/>
        <end position="31"/>
    </location>
</feature>
<dbReference type="GeneID" id="18838305"/>
<dbReference type="RefSeq" id="XP_007371549.1">
    <property type="nucleotide sequence ID" value="XM_007371487.1"/>
</dbReference>
<feature type="non-terminal residue" evidence="7">
    <location>
        <position position="928"/>
    </location>
</feature>
<evidence type="ECO:0000256" key="1">
    <source>
        <dbReference type="ARBA" id="ARBA00022723"/>
    </source>
</evidence>
<name>R7SHU2_DICSQ</name>
<proteinExistence type="predicted"/>
<dbReference type="Gene3D" id="3.30.40.10">
    <property type="entry name" value="Zinc/RING finger domain, C3HC4 (zinc finger)"/>
    <property type="match status" value="1"/>
</dbReference>
<feature type="compositionally biased region" description="Gly residues" evidence="5">
    <location>
        <begin position="878"/>
        <end position="888"/>
    </location>
</feature>
<sequence length="928" mass="100604">MLSEAPDTRSDVGDEPLDGMPSSSSSHTALLPAFGLGLHKKSHLPTPQSPSNVAVYAPNMNGAYTSPVHHLNRDVQRSHVQRKVTPARDDISGVPAASFMTPESSPLLPRKMMPPESPVAGPSSIPHTPLRHELAGNTGADHATSQLSVDTVISPLAPAPIITTPVSARSRDMTPASRLSSPFLDRLSATDRRSVKSQSKSPMPISTDSPMADVFSATPRPSTPPPLATPVPKRALGGEMQRIHLQLAADRAERLAEMEARRPEYLVREKRPRSEADIPTLDELDAANATLGVTETPMKGRRLQLFQATSEETFEQSLLAGGYPGYGQSPAYKNGEPQTPLPHGKSRSSLSQRALHWFQQATPGQPGPSTTIVAATAAPSPAEEPVELPSEQEIRKRRRLDAFREHPEKKEAAPKLYPVEVEGRGRLLLDVPPEGTVPVHARTPVKRRPNKRKRRRGGRRGAATEEQEDEPVQPNWPDAAFPWCLRAQERTQAEKMKQEERLKWVKRFLERESDSDSAEDDQELWPPLQSHENDQVAHRRGRGKMVPLRPNPAAPVRALGEENMLVPSDPADARAALLSKRSVRTLSSRRREAQGLGEVEDVKCIGCARGDDGTELVQCDLCKEWYHLPCIGIRHVAELGREEDLWFCDTCLNLPPAPPVEPTFVPTDDRPLDQLVRPDSLFLQYEHSLVESPASWDVDVRPVGAAPQTPIRRRASGEEEDEDGGGLTHAFSTRSSRGAPKTPDSSAKTVRVYATPSAYALAFDRDGFDPDTPFDPTTTPSRGIKFSGGPPPTLGLSTPKGGVGLWAGRGGATPTPTPTLAARFGAGAGGSVGPRRLNWNDGRHAYETTPGAGAHSRSIYSGGYDDTPITRAPRIGERVGGLGGGGGRRLWDSPGFAPRRVGTPEGFGEGKRRGRGSDGDGDVSMENE</sequence>
<feature type="compositionally biased region" description="Low complexity" evidence="5">
    <location>
        <begin position="770"/>
        <end position="780"/>
    </location>
</feature>
<evidence type="ECO:0000313" key="8">
    <source>
        <dbReference type="Proteomes" id="UP000053319"/>
    </source>
</evidence>
<evidence type="ECO:0000256" key="3">
    <source>
        <dbReference type="ARBA" id="ARBA00022833"/>
    </source>
</evidence>
<dbReference type="Pfam" id="PF00628">
    <property type="entry name" value="PHD"/>
    <property type="match status" value="1"/>
</dbReference>
<dbReference type="SMART" id="SM00249">
    <property type="entry name" value="PHD"/>
    <property type="match status" value="1"/>
</dbReference>
<feature type="region of interest" description="Disordered" evidence="5">
    <location>
        <begin position="320"/>
        <end position="351"/>
    </location>
</feature>
<dbReference type="EMBL" id="JH719505">
    <property type="protein sequence ID" value="EJF55716.1"/>
    <property type="molecule type" value="Genomic_DNA"/>
</dbReference>
<dbReference type="InterPro" id="IPR019786">
    <property type="entry name" value="Zinc_finger_PHD-type_CS"/>
</dbReference>
<feature type="region of interest" description="Disordered" evidence="5">
    <location>
        <begin position="511"/>
        <end position="535"/>
    </location>
</feature>
<organism evidence="7 8">
    <name type="scientific">Dichomitus squalens (strain LYAD-421)</name>
    <name type="common">Western red white-rot fungus</name>
    <dbReference type="NCBI Taxonomy" id="732165"/>
    <lineage>
        <taxon>Eukaryota</taxon>
        <taxon>Fungi</taxon>
        <taxon>Dikarya</taxon>
        <taxon>Basidiomycota</taxon>
        <taxon>Agaricomycotina</taxon>
        <taxon>Agaricomycetes</taxon>
        <taxon>Polyporales</taxon>
        <taxon>Polyporaceae</taxon>
        <taxon>Dichomitus</taxon>
    </lineage>
</organism>
<dbReference type="PROSITE" id="PS01359">
    <property type="entry name" value="ZF_PHD_1"/>
    <property type="match status" value="1"/>
</dbReference>
<keyword evidence="3" id="KW-0862">Zinc</keyword>
<evidence type="ECO:0000256" key="4">
    <source>
        <dbReference type="PROSITE-ProRule" id="PRU00146"/>
    </source>
</evidence>
<feature type="region of interest" description="Disordered" evidence="5">
    <location>
        <begin position="764"/>
        <end position="796"/>
    </location>
</feature>
<dbReference type="GO" id="GO:0008270">
    <property type="term" value="F:zinc ion binding"/>
    <property type="evidence" value="ECO:0007669"/>
    <property type="project" value="UniProtKB-KW"/>
</dbReference>
<reference evidence="7 8" key="1">
    <citation type="journal article" date="2012" name="Science">
        <title>The Paleozoic origin of enzymatic lignin decomposition reconstructed from 31 fungal genomes.</title>
        <authorList>
            <person name="Floudas D."/>
            <person name="Binder M."/>
            <person name="Riley R."/>
            <person name="Barry K."/>
            <person name="Blanchette R.A."/>
            <person name="Henrissat B."/>
            <person name="Martinez A.T."/>
            <person name="Otillar R."/>
            <person name="Spatafora J.W."/>
            <person name="Yadav J.S."/>
            <person name="Aerts A."/>
            <person name="Benoit I."/>
            <person name="Boyd A."/>
            <person name="Carlson A."/>
            <person name="Copeland A."/>
            <person name="Coutinho P.M."/>
            <person name="de Vries R.P."/>
            <person name="Ferreira P."/>
            <person name="Findley K."/>
            <person name="Foster B."/>
            <person name="Gaskell J."/>
            <person name="Glotzer D."/>
            <person name="Gorecki P."/>
            <person name="Heitman J."/>
            <person name="Hesse C."/>
            <person name="Hori C."/>
            <person name="Igarashi K."/>
            <person name="Jurgens J.A."/>
            <person name="Kallen N."/>
            <person name="Kersten P."/>
            <person name="Kohler A."/>
            <person name="Kuees U."/>
            <person name="Kumar T.K.A."/>
            <person name="Kuo A."/>
            <person name="LaButti K."/>
            <person name="Larrondo L.F."/>
            <person name="Lindquist E."/>
            <person name="Ling A."/>
            <person name="Lombard V."/>
            <person name="Lucas S."/>
            <person name="Lundell T."/>
            <person name="Martin R."/>
            <person name="McLaughlin D.J."/>
            <person name="Morgenstern I."/>
            <person name="Morin E."/>
            <person name="Murat C."/>
            <person name="Nagy L.G."/>
            <person name="Nolan M."/>
            <person name="Ohm R.A."/>
            <person name="Patyshakuliyeva A."/>
            <person name="Rokas A."/>
            <person name="Ruiz-Duenas F.J."/>
            <person name="Sabat G."/>
            <person name="Salamov A."/>
            <person name="Samejima M."/>
            <person name="Schmutz J."/>
            <person name="Slot J.C."/>
            <person name="St John F."/>
            <person name="Stenlid J."/>
            <person name="Sun H."/>
            <person name="Sun S."/>
            <person name="Syed K."/>
            <person name="Tsang A."/>
            <person name="Wiebenga A."/>
            <person name="Young D."/>
            <person name="Pisabarro A."/>
            <person name="Eastwood D.C."/>
            <person name="Martin F."/>
            <person name="Cullen D."/>
            <person name="Grigoriev I.V."/>
            <person name="Hibbett D.S."/>
        </authorList>
    </citation>
    <scope>NUCLEOTIDE SEQUENCE [LARGE SCALE GENOMIC DNA]</scope>
    <source>
        <strain evidence="7 8">LYAD-421 SS1</strain>
    </source>
</reference>
<feature type="domain" description="PHD-type" evidence="6">
    <location>
        <begin position="601"/>
        <end position="654"/>
    </location>
</feature>
<feature type="region of interest" description="Disordered" evidence="5">
    <location>
        <begin position="167"/>
        <end position="228"/>
    </location>
</feature>
<feature type="region of interest" description="Disordered" evidence="5">
    <location>
        <begin position="431"/>
        <end position="478"/>
    </location>
</feature>
<feature type="compositionally biased region" description="Basic and acidic residues" evidence="5">
    <location>
        <begin position="1"/>
        <end position="12"/>
    </location>
</feature>
<feature type="compositionally biased region" description="Acidic residues" evidence="5">
    <location>
        <begin position="919"/>
        <end position="928"/>
    </location>
</feature>
<dbReference type="InterPro" id="IPR011011">
    <property type="entry name" value="Znf_FYVE_PHD"/>
</dbReference>
<feature type="region of interest" description="Disordered" evidence="5">
    <location>
        <begin position="871"/>
        <end position="928"/>
    </location>
</feature>